<dbReference type="EMBL" id="BMYW01000002">
    <property type="protein sequence ID" value="GGX82101.1"/>
    <property type="molecule type" value="Genomic_DNA"/>
</dbReference>
<gene>
    <name evidence="14" type="primary">sucB</name>
    <name evidence="14" type="ORF">GCM10011290_06890</name>
</gene>
<reference evidence="15" key="1">
    <citation type="journal article" date="2019" name="Int. J. Syst. Evol. Microbiol.">
        <title>The Global Catalogue of Microorganisms (GCM) 10K type strain sequencing project: providing services to taxonomists for standard genome sequencing and annotation.</title>
        <authorList>
            <consortium name="The Broad Institute Genomics Platform"/>
            <consortium name="The Broad Institute Genome Sequencing Center for Infectious Disease"/>
            <person name="Wu L."/>
            <person name="Ma J."/>
        </authorList>
    </citation>
    <scope>NUCLEOTIDE SEQUENCE [LARGE SCALE GENOMIC DNA]</scope>
    <source>
        <strain evidence="15">KCTC 32041</strain>
    </source>
</reference>
<keyword evidence="15" id="KW-1185">Reference proteome</keyword>
<dbReference type="InterPro" id="IPR011053">
    <property type="entry name" value="Single_hybrid_motif"/>
</dbReference>
<evidence type="ECO:0000256" key="2">
    <source>
        <dbReference type="ARBA" id="ARBA00005145"/>
    </source>
</evidence>
<dbReference type="PROSITE" id="PS50968">
    <property type="entry name" value="BIOTINYL_LIPOYL"/>
    <property type="match status" value="1"/>
</dbReference>
<evidence type="ECO:0000259" key="13">
    <source>
        <dbReference type="PROSITE" id="PS51826"/>
    </source>
</evidence>
<dbReference type="RefSeq" id="WP_189372781.1">
    <property type="nucleotide sequence ID" value="NZ_BMYW01000002.1"/>
</dbReference>
<dbReference type="Proteomes" id="UP000600877">
    <property type="component" value="Unassembled WGS sequence"/>
</dbReference>
<name>A0ABQ2YFP5_9NEIS</name>
<dbReference type="Gene3D" id="4.10.320.10">
    <property type="entry name" value="E3-binding domain"/>
    <property type="match status" value="1"/>
</dbReference>
<evidence type="ECO:0000256" key="8">
    <source>
        <dbReference type="ARBA" id="ARBA00022823"/>
    </source>
</evidence>
<comment type="function">
    <text evidence="1 11">E2 component of the 2-oxoglutarate dehydrogenase (OGDH) complex which catalyzes the second step in the conversion of 2-oxoglutarate to succinyl-CoA and CO(2).</text>
</comment>
<dbReference type="PANTHER" id="PTHR43416">
    <property type="entry name" value="DIHYDROLIPOYLLYSINE-RESIDUE SUCCINYLTRANSFERASE COMPONENT OF 2-OXOGLUTARATE DEHYDROGENASE COMPLEX, MITOCHONDRIAL-RELATED"/>
    <property type="match status" value="1"/>
</dbReference>
<dbReference type="NCBIfam" id="NF004309">
    <property type="entry name" value="PRK05704.1"/>
    <property type="match status" value="1"/>
</dbReference>
<dbReference type="InterPro" id="IPR004167">
    <property type="entry name" value="PSBD"/>
</dbReference>
<dbReference type="SUPFAM" id="SSF51230">
    <property type="entry name" value="Single hybrid motif"/>
    <property type="match status" value="1"/>
</dbReference>
<keyword evidence="6 11" id="KW-0816">Tricarboxylic acid cycle</keyword>
<comment type="caution">
    <text evidence="14">The sequence shown here is derived from an EMBL/GenBank/DDBJ whole genome shotgun (WGS) entry which is preliminary data.</text>
</comment>
<dbReference type="Pfam" id="PF02817">
    <property type="entry name" value="E3_binding"/>
    <property type="match status" value="1"/>
</dbReference>
<evidence type="ECO:0000256" key="4">
    <source>
        <dbReference type="ARBA" id="ARBA00012945"/>
    </source>
</evidence>
<dbReference type="SUPFAM" id="SSF52777">
    <property type="entry name" value="CoA-dependent acyltransferases"/>
    <property type="match status" value="1"/>
</dbReference>
<dbReference type="PANTHER" id="PTHR43416:SF5">
    <property type="entry name" value="DIHYDROLIPOYLLYSINE-RESIDUE SUCCINYLTRANSFERASE COMPONENT OF 2-OXOGLUTARATE DEHYDROGENASE COMPLEX, MITOCHONDRIAL"/>
    <property type="match status" value="1"/>
</dbReference>
<keyword evidence="9 11" id="KW-0012">Acyltransferase</keyword>
<dbReference type="Pfam" id="PF00198">
    <property type="entry name" value="2-oxoacid_dh"/>
    <property type="match status" value="1"/>
</dbReference>
<evidence type="ECO:0000259" key="12">
    <source>
        <dbReference type="PROSITE" id="PS50968"/>
    </source>
</evidence>
<dbReference type="EC" id="2.3.1.61" evidence="4 11"/>
<dbReference type="PROSITE" id="PS00189">
    <property type="entry name" value="LIPOYL"/>
    <property type="match status" value="1"/>
</dbReference>
<dbReference type="Gene3D" id="2.40.50.100">
    <property type="match status" value="1"/>
</dbReference>
<dbReference type="SUPFAM" id="SSF47005">
    <property type="entry name" value="Peripheral subunit-binding domain of 2-oxo acid dehydrogenase complex"/>
    <property type="match status" value="1"/>
</dbReference>
<dbReference type="InterPro" id="IPR023213">
    <property type="entry name" value="CAT-like_dom_sf"/>
</dbReference>
<dbReference type="NCBIfam" id="TIGR01347">
    <property type="entry name" value="sucB"/>
    <property type="match status" value="1"/>
</dbReference>
<comment type="cofactor">
    <cofactor evidence="11">
        <name>(R)-lipoate</name>
        <dbReference type="ChEBI" id="CHEBI:83088"/>
    </cofactor>
    <text evidence="11">Binds 1 lipoyl cofactor covalently.</text>
</comment>
<dbReference type="InterPro" id="IPR003016">
    <property type="entry name" value="2-oxoA_DH_lipoyl-BS"/>
</dbReference>
<evidence type="ECO:0000256" key="10">
    <source>
        <dbReference type="ARBA" id="ARBA00052761"/>
    </source>
</evidence>
<keyword evidence="8 11" id="KW-0450">Lipoyl</keyword>
<dbReference type="InterPro" id="IPR036625">
    <property type="entry name" value="E3-bd_dom_sf"/>
</dbReference>
<comment type="pathway">
    <text evidence="2 11">Amino-acid degradation; L-lysine degradation via saccharopine pathway; glutaryl-CoA from L-lysine: step 6/6.</text>
</comment>
<evidence type="ECO:0000256" key="6">
    <source>
        <dbReference type="ARBA" id="ARBA00022532"/>
    </source>
</evidence>
<evidence type="ECO:0000256" key="1">
    <source>
        <dbReference type="ARBA" id="ARBA00004052"/>
    </source>
</evidence>
<dbReference type="InterPro" id="IPR050537">
    <property type="entry name" value="2-oxoacid_dehydrogenase"/>
</dbReference>
<dbReference type="InterPro" id="IPR000089">
    <property type="entry name" value="Biotin_lipoyl"/>
</dbReference>
<protein>
    <recommendedName>
        <fullName evidence="5 11">Dihydrolipoyllysine-residue succinyltransferase component of 2-oxoglutarate dehydrogenase complex</fullName>
        <ecNumber evidence="4 11">2.3.1.61</ecNumber>
    </recommendedName>
    <alternativeName>
        <fullName evidence="11">2-oxoglutarate dehydrogenase complex component E2</fullName>
    </alternativeName>
</protein>
<dbReference type="CDD" id="cd06849">
    <property type="entry name" value="lipoyl_domain"/>
    <property type="match status" value="1"/>
</dbReference>
<evidence type="ECO:0000256" key="5">
    <source>
        <dbReference type="ARBA" id="ARBA00019511"/>
    </source>
</evidence>
<proteinExistence type="inferred from homology"/>
<comment type="catalytic activity">
    <reaction evidence="10 11">
        <text>N(6)-[(R)-dihydrolipoyl]-L-lysyl-[protein] + succinyl-CoA = N(6)-[(R)-S(8)-succinyldihydrolipoyl]-L-lysyl-[protein] + CoA</text>
        <dbReference type="Rhea" id="RHEA:15213"/>
        <dbReference type="Rhea" id="RHEA-COMP:10475"/>
        <dbReference type="Rhea" id="RHEA-COMP:20092"/>
        <dbReference type="ChEBI" id="CHEBI:57287"/>
        <dbReference type="ChEBI" id="CHEBI:57292"/>
        <dbReference type="ChEBI" id="CHEBI:83100"/>
        <dbReference type="ChEBI" id="CHEBI:83120"/>
        <dbReference type="EC" id="2.3.1.61"/>
    </reaction>
</comment>
<organism evidence="14 15">
    <name type="scientific">Vogesella alkaliphila</name>
    <dbReference type="NCBI Taxonomy" id="1193621"/>
    <lineage>
        <taxon>Bacteria</taxon>
        <taxon>Pseudomonadati</taxon>
        <taxon>Pseudomonadota</taxon>
        <taxon>Betaproteobacteria</taxon>
        <taxon>Neisseriales</taxon>
        <taxon>Chromobacteriaceae</taxon>
        <taxon>Vogesella</taxon>
    </lineage>
</organism>
<feature type="domain" description="Peripheral subunit-binding (PSBD)" evidence="13">
    <location>
        <begin position="111"/>
        <end position="148"/>
    </location>
</feature>
<evidence type="ECO:0000256" key="3">
    <source>
        <dbReference type="ARBA" id="ARBA00007317"/>
    </source>
</evidence>
<accession>A0ABQ2YFP5</accession>
<evidence type="ECO:0000313" key="14">
    <source>
        <dbReference type="EMBL" id="GGX82101.1"/>
    </source>
</evidence>
<dbReference type="Gene3D" id="3.30.559.10">
    <property type="entry name" value="Chloramphenicol acetyltransferase-like domain"/>
    <property type="match status" value="1"/>
</dbReference>
<keyword evidence="7 11" id="KW-0808">Transferase</keyword>
<dbReference type="InterPro" id="IPR001078">
    <property type="entry name" value="2-oxoacid_DH_actylTfrase"/>
</dbReference>
<sequence length="404" mass="42291">MAIIEVKVPQLPESVSEATLMSWHKRVGQAVARDENLIDLETDKVVLELPAPLAGVIVEIIEQDGATVVSGQLIARIDTAATAGDAAPAAAAAAPAPVAAAPVQAAAPGGAAMPSAAKLAAESGVDLAGVAGSGRDGRILKEDVAAAAAKPAAAAAAKPLAPLPPVAADASGRPEQRVAMSRLRQRVAERLLQSQQTNAILTTFNEVNMKPLMDLRAKYKDKFEKEHGVKLGFMGFFVKAAVAALKKFPIVNASVDGNDIIYHGYFDIGVAVGSPRGLVVPVIRNADQLSLADIEKQIAEFGKRAQEGKLTVEELTGGTYTISNGGTFGSMMSTPIINPPQSAILGMHATKERAVVENGQIVIRPMMYLAQSYDHRIIDGREAVLSLVAIKDAIEDPARLILDL</sequence>
<evidence type="ECO:0000313" key="15">
    <source>
        <dbReference type="Proteomes" id="UP000600877"/>
    </source>
</evidence>
<dbReference type="InterPro" id="IPR006255">
    <property type="entry name" value="SucB"/>
</dbReference>
<evidence type="ECO:0000256" key="9">
    <source>
        <dbReference type="ARBA" id="ARBA00023315"/>
    </source>
</evidence>
<comment type="similarity">
    <text evidence="3 11">Belongs to the 2-oxoacid dehydrogenase family.</text>
</comment>
<dbReference type="PROSITE" id="PS51826">
    <property type="entry name" value="PSBD"/>
    <property type="match status" value="1"/>
</dbReference>
<feature type="domain" description="Lipoyl-binding" evidence="12">
    <location>
        <begin position="3"/>
        <end position="78"/>
    </location>
</feature>
<dbReference type="Pfam" id="PF00364">
    <property type="entry name" value="Biotin_lipoyl"/>
    <property type="match status" value="1"/>
</dbReference>
<evidence type="ECO:0000256" key="7">
    <source>
        <dbReference type="ARBA" id="ARBA00022679"/>
    </source>
</evidence>
<evidence type="ECO:0000256" key="11">
    <source>
        <dbReference type="RuleBase" id="RU361138"/>
    </source>
</evidence>